<dbReference type="CDD" id="cd11386">
    <property type="entry name" value="MCP_signal"/>
    <property type="match status" value="1"/>
</dbReference>
<name>A0ABU6MJ59_9BACI</name>
<evidence type="ECO:0000256" key="3">
    <source>
        <dbReference type="ARBA" id="ARBA00023136"/>
    </source>
</evidence>
<dbReference type="SUPFAM" id="SSF58104">
    <property type="entry name" value="Methyl-accepting chemotaxis protein (MCP) signaling domain"/>
    <property type="match status" value="1"/>
</dbReference>
<feature type="domain" description="Methyl-accepting transducer" evidence="7">
    <location>
        <begin position="292"/>
        <end position="528"/>
    </location>
</feature>
<dbReference type="InterPro" id="IPR003660">
    <property type="entry name" value="HAMP_dom"/>
</dbReference>
<dbReference type="PANTHER" id="PTHR32089">
    <property type="entry name" value="METHYL-ACCEPTING CHEMOTAXIS PROTEIN MCPB"/>
    <property type="match status" value="1"/>
</dbReference>
<protein>
    <submittedName>
        <fullName evidence="9">Methyl-accepting chemotaxis protein</fullName>
    </submittedName>
</protein>
<dbReference type="SMART" id="SM00283">
    <property type="entry name" value="MA"/>
    <property type="match status" value="1"/>
</dbReference>
<dbReference type="InterPro" id="IPR004089">
    <property type="entry name" value="MCPsignal_dom"/>
</dbReference>
<keyword evidence="3" id="KW-0472">Membrane</keyword>
<dbReference type="Pfam" id="PF00672">
    <property type="entry name" value="HAMP"/>
    <property type="match status" value="1"/>
</dbReference>
<sequence length="579" mass="63259">MKSKKTKPKKKTNTRKTTIKWKILRGFIAVLVLLVLVGGSSIFNLLQTQKSYQSLLDQQVQKLLLVKDLKSAMQDQNIDMREYLVTGNVGVKDRYYVDQKTYLLLLNQLEKSQNSASSTALLQQIETLDQSFMDAANQEFQLKEGSNNQQQIAEVMDTTLKQISSNFKNTTQKLVDNEQKTMNQGVKNTQQAVNINILVIEILSVAALAIGLTVSIIIGRMISTPIQKVTGFMEKVAKGNLNVEPLQVKSKDEIGQLAASFNQMVEDLRVVVSQVIDSSMQVASSSEQLTASAQQSASSSEQVSHIVLESAQRTEDQLQTFTAISASVNEMATNTSRIASYSKGMLEDSQSTSALTQKGSESVAHVVSQMNEIHQSVISASDKIYSLGQRSNEIRNMTALITGIAEQTNLLALNAAIESARAGEHGKGFAVVANEVRKLAEESRNSADQIKQMVTLIQQETNETVSAMEQGKERVERGLSYTNDVNHAFKEISVSIDNVTKKVTDVSTAVEKMQTTTSTIAAEMEQAKGISQELASGSHENASATQEQLASMEEISASAEALSSLAENLQSAVTKFHLS</sequence>
<dbReference type="InterPro" id="IPR024478">
    <property type="entry name" value="HlyB_4HB_MCP"/>
</dbReference>
<comment type="similarity">
    <text evidence="5">Belongs to the methyl-accepting chemotaxis (MCP) protein family.</text>
</comment>
<dbReference type="Pfam" id="PF12729">
    <property type="entry name" value="4HB_MCP_1"/>
    <property type="match status" value="1"/>
</dbReference>
<dbReference type="EMBL" id="JARMAB010000012">
    <property type="protein sequence ID" value="MED1203267.1"/>
    <property type="molecule type" value="Genomic_DNA"/>
</dbReference>
<dbReference type="Gene3D" id="1.10.287.950">
    <property type="entry name" value="Methyl-accepting chemotaxis protein"/>
    <property type="match status" value="1"/>
</dbReference>
<keyword evidence="10" id="KW-1185">Reference proteome</keyword>
<feature type="domain" description="HAMP" evidence="8">
    <location>
        <begin position="220"/>
        <end position="273"/>
    </location>
</feature>
<dbReference type="RefSeq" id="WP_066269177.1">
    <property type="nucleotide sequence ID" value="NZ_JARMAB010000012.1"/>
</dbReference>
<keyword evidence="2" id="KW-1003">Cell membrane</keyword>
<dbReference type="PANTHER" id="PTHR32089:SF112">
    <property type="entry name" value="LYSOZYME-LIKE PROTEIN-RELATED"/>
    <property type="match status" value="1"/>
</dbReference>
<proteinExistence type="inferred from homology"/>
<comment type="subcellular location">
    <subcellularLocation>
        <location evidence="1">Cell membrane</location>
    </subcellularLocation>
</comment>
<dbReference type="PROSITE" id="PS50111">
    <property type="entry name" value="CHEMOTAXIS_TRANSDUC_2"/>
    <property type="match status" value="1"/>
</dbReference>
<comment type="caution">
    <text evidence="9">The sequence shown here is derived from an EMBL/GenBank/DDBJ whole genome shotgun (WGS) entry which is preliminary data.</text>
</comment>
<evidence type="ECO:0000256" key="5">
    <source>
        <dbReference type="ARBA" id="ARBA00029447"/>
    </source>
</evidence>
<accession>A0ABU6MJ59</accession>
<dbReference type="PROSITE" id="PS50885">
    <property type="entry name" value="HAMP"/>
    <property type="match status" value="1"/>
</dbReference>
<organism evidence="9 10">
    <name type="scientific">Heyndrickxia acidicola</name>
    <dbReference type="NCBI Taxonomy" id="209389"/>
    <lineage>
        <taxon>Bacteria</taxon>
        <taxon>Bacillati</taxon>
        <taxon>Bacillota</taxon>
        <taxon>Bacilli</taxon>
        <taxon>Bacillales</taxon>
        <taxon>Bacillaceae</taxon>
        <taxon>Heyndrickxia</taxon>
    </lineage>
</organism>
<evidence type="ECO:0000256" key="6">
    <source>
        <dbReference type="PROSITE-ProRule" id="PRU00284"/>
    </source>
</evidence>
<dbReference type="CDD" id="cd06225">
    <property type="entry name" value="HAMP"/>
    <property type="match status" value="1"/>
</dbReference>
<dbReference type="Proteomes" id="UP001341444">
    <property type="component" value="Unassembled WGS sequence"/>
</dbReference>
<evidence type="ECO:0000313" key="9">
    <source>
        <dbReference type="EMBL" id="MED1203267.1"/>
    </source>
</evidence>
<evidence type="ECO:0000256" key="2">
    <source>
        <dbReference type="ARBA" id="ARBA00022475"/>
    </source>
</evidence>
<dbReference type="SMART" id="SM00304">
    <property type="entry name" value="HAMP"/>
    <property type="match status" value="1"/>
</dbReference>
<gene>
    <name evidence="9" type="ORF">P4T90_09260</name>
</gene>
<evidence type="ECO:0000256" key="4">
    <source>
        <dbReference type="ARBA" id="ARBA00023224"/>
    </source>
</evidence>
<evidence type="ECO:0000259" key="8">
    <source>
        <dbReference type="PROSITE" id="PS50885"/>
    </source>
</evidence>
<evidence type="ECO:0000259" key="7">
    <source>
        <dbReference type="PROSITE" id="PS50111"/>
    </source>
</evidence>
<evidence type="ECO:0000313" key="10">
    <source>
        <dbReference type="Proteomes" id="UP001341444"/>
    </source>
</evidence>
<keyword evidence="4 6" id="KW-0807">Transducer</keyword>
<dbReference type="Pfam" id="PF00015">
    <property type="entry name" value="MCPsignal"/>
    <property type="match status" value="1"/>
</dbReference>
<reference evidence="9 10" key="1">
    <citation type="submission" date="2023-03" db="EMBL/GenBank/DDBJ databases">
        <title>Bacillus Genome Sequencing.</title>
        <authorList>
            <person name="Dunlap C."/>
        </authorList>
    </citation>
    <scope>NUCLEOTIDE SEQUENCE [LARGE SCALE GENOMIC DNA]</scope>
    <source>
        <strain evidence="9 10">B-23453</strain>
    </source>
</reference>
<dbReference type="Gene3D" id="6.10.340.10">
    <property type="match status" value="1"/>
</dbReference>
<evidence type="ECO:0000256" key="1">
    <source>
        <dbReference type="ARBA" id="ARBA00004236"/>
    </source>
</evidence>